<feature type="compositionally biased region" description="Basic and acidic residues" evidence="1">
    <location>
        <begin position="640"/>
        <end position="650"/>
    </location>
</feature>
<reference evidence="2 3" key="1">
    <citation type="journal article" date="2012" name="Eukaryot. Cell">
        <title>Draft genome sequence of CBS 2479, the standard type strain of Trichosporon asahii.</title>
        <authorList>
            <person name="Yang R.Y."/>
            <person name="Li H.T."/>
            <person name="Zhu H."/>
            <person name="Zhou G.P."/>
            <person name="Wang M."/>
            <person name="Wang L."/>
        </authorList>
    </citation>
    <scope>NUCLEOTIDE SEQUENCE [LARGE SCALE GENOMIC DNA]</scope>
    <source>
        <strain evidence="3">ATCC 90039 / CBS 2479 / JCM 2466 / KCTC 7840 / NCYC 2677 / UAMH 7654</strain>
    </source>
</reference>
<feature type="compositionally biased region" description="Basic and acidic residues" evidence="1">
    <location>
        <begin position="332"/>
        <end position="342"/>
    </location>
</feature>
<dbReference type="HOGENOM" id="CLU_366461_0_0_1"/>
<dbReference type="VEuPathDB" id="FungiDB:A1Q1_08082"/>
<sequence>MTATSTSSNSLAFRQILDTFNTSPPPSSQHHHLPDHLYLEPLQPIHEQPPSLIPRPRPMDRSDRMDRTDRPPLHQRASSSAGLGGAAGASAHAAGSGTHAHSRTPTGSTSRPKVTRQLSSSSMASAATGAPLKARVNTSSIVSLADVAQPTLRRKTPSTLSMRSESNTPARSQSPLHVSSSRSAVGSVVSSGNISPDKPTVRVAKVSPSANLASSASARLQRAASMRSTGSPSSPSPAGTPGSGTPSGPSTRRNSAQPSRARSPPGPAAPSQLGSAFGSAIASLGAGAPPRRASDDPHARMRRPSVGSVSAAMTGDRPIHVRNASVVSVGGTEKKPPLESRHSAPAPKVPPLESRRSVPTVPVAPPLESRHSGLAEVTPDEVNETTSPTRSPPPRHHRQSSLLSPSTMVPEVLPNPPPLEPTEEEYAEPSSNRSSPVRPTRPLDQTSPHFRPVFASAFPPASCPTSPIPRNLPISPEKVGRRPSKTWMPAPPNHVPTPGSPNMKTVALPTLTPTMSPNESHRELHPSFRLEENLHQMSLLHSHEAAHAGDPVSLLSGPPLQSPPEITSALHPGSPLTSPPVTSSASPGGSEDDIEKAKVNRKIADLEISNSSLLSINKTLEKTKALQRAEIVKLRRRLREQELPPLRDPEGGSGLGLTHQDSDDDDDLGNLTDPELESRWDRLIDMVTVMRRAGEEAIMAKKSGRAVLPWLDLDGEKTESVAGSTAETIVTEQTESVTEVGTDAGTDNGTETGTEAGTDRS</sequence>
<dbReference type="OrthoDB" id="2555519at2759"/>
<evidence type="ECO:0000313" key="3">
    <source>
        <dbReference type="Proteomes" id="UP000002748"/>
    </source>
</evidence>
<feature type="compositionally biased region" description="Low complexity" evidence="1">
    <location>
        <begin position="178"/>
        <end position="191"/>
    </location>
</feature>
<evidence type="ECO:0000313" key="2">
    <source>
        <dbReference type="EMBL" id="EJT53165.1"/>
    </source>
</evidence>
<dbReference type="RefSeq" id="XP_014184328.1">
    <property type="nucleotide sequence ID" value="XM_014328853.1"/>
</dbReference>
<feature type="region of interest" description="Disordered" evidence="1">
    <location>
        <begin position="733"/>
        <end position="761"/>
    </location>
</feature>
<feature type="region of interest" description="Disordered" evidence="1">
    <location>
        <begin position="640"/>
        <end position="674"/>
    </location>
</feature>
<protein>
    <submittedName>
        <fullName evidence="2">Uncharacterized protein</fullName>
    </submittedName>
</protein>
<evidence type="ECO:0000256" key="1">
    <source>
        <dbReference type="SAM" id="MobiDB-lite"/>
    </source>
</evidence>
<name>J8TZJ8_TRIAS</name>
<feature type="compositionally biased region" description="Polar residues" evidence="1">
    <location>
        <begin position="575"/>
        <end position="587"/>
    </location>
</feature>
<feature type="region of interest" description="Disordered" evidence="1">
    <location>
        <begin position="549"/>
        <end position="595"/>
    </location>
</feature>
<feature type="compositionally biased region" description="Polar residues" evidence="1">
    <location>
        <begin position="733"/>
        <end position="755"/>
    </location>
</feature>
<feature type="compositionally biased region" description="Pro residues" evidence="1">
    <location>
        <begin position="489"/>
        <end position="499"/>
    </location>
</feature>
<feature type="compositionally biased region" description="Low complexity" evidence="1">
    <location>
        <begin position="209"/>
        <end position="263"/>
    </location>
</feature>
<feature type="region of interest" description="Disordered" evidence="1">
    <location>
        <begin position="16"/>
        <end position="132"/>
    </location>
</feature>
<feature type="compositionally biased region" description="Polar residues" evidence="1">
    <location>
        <begin position="103"/>
        <end position="118"/>
    </location>
</feature>
<proteinExistence type="predicted"/>
<dbReference type="EMBL" id="ALBS01000008">
    <property type="protein sequence ID" value="EJT53165.1"/>
    <property type="molecule type" value="Genomic_DNA"/>
</dbReference>
<feature type="compositionally biased region" description="Polar residues" evidence="1">
    <location>
        <begin position="430"/>
        <end position="448"/>
    </location>
</feature>
<comment type="caution">
    <text evidence="2">The sequence shown here is derived from an EMBL/GenBank/DDBJ whole genome shotgun (WGS) entry which is preliminary data.</text>
</comment>
<organism evidence="2 3">
    <name type="scientific">Trichosporon asahii var. asahii (strain ATCC 90039 / CBS 2479 / JCM 2466 / KCTC 7840 / NBRC 103889/ NCYC 2677 / UAMH 7654)</name>
    <name type="common">Yeast</name>
    <dbReference type="NCBI Taxonomy" id="1186058"/>
    <lineage>
        <taxon>Eukaryota</taxon>
        <taxon>Fungi</taxon>
        <taxon>Dikarya</taxon>
        <taxon>Basidiomycota</taxon>
        <taxon>Agaricomycotina</taxon>
        <taxon>Tremellomycetes</taxon>
        <taxon>Trichosporonales</taxon>
        <taxon>Trichosporonaceae</taxon>
        <taxon>Trichosporon</taxon>
    </lineage>
</organism>
<gene>
    <name evidence="2" type="ORF">A1Q1_08082</name>
</gene>
<feature type="compositionally biased region" description="Low complexity" evidence="1">
    <location>
        <begin position="88"/>
        <end position="99"/>
    </location>
</feature>
<feature type="compositionally biased region" description="Polar residues" evidence="1">
    <location>
        <begin position="157"/>
        <end position="177"/>
    </location>
</feature>
<dbReference type="Proteomes" id="UP000002748">
    <property type="component" value="Unassembled WGS sequence"/>
</dbReference>
<dbReference type="AlphaFoldDB" id="J8TZJ8"/>
<feature type="compositionally biased region" description="Basic and acidic residues" evidence="1">
    <location>
        <begin position="57"/>
        <end position="72"/>
    </location>
</feature>
<accession>J8TZJ8</accession>
<feature type="region of interest" description="Disordered" evidence="1">
    <location>
        <begin position="150"/>
        <end position="524"/>
    </location>
</feature>
<dbReference type="GeneID" id="25991594"/>
<dbReference type="KEGG" id="tasa:A1Q1_08082"/>